<proteinExistence type="predicted"/>
<reference evidence="1 2" key="1">
    <citation type="journal article" date="2019" name="Commun. Biol.">
        <title>The bagworm genome reveals a unique fibroin gene that provides high tensile strength.</title>
        <authorList>
            <person name="Kono N."/>
            <person name="Nakamura H."/>
            <person name="Ohtoshi R."/>
            <person name="Tomita M."/>
            <person name="Numata K."/>
            <person name="Arakawa K."/>
        </authorList>
    </citation>
    <scope>NUCLEOTIDE SEQUENCE [LARGE SCALE GENOMIC DNA]</scope>
</reference>
<accession>A0A4C1UQD6</accession>
<evidence type="ECO:0000313" key="2">
    <source>
        <dbReference type="Proteomes" id="UP000299102"/>
    </source>
</evidence>
<organism evidence="1 2">
    <name type="scientific">Eumeta variegata</name>
    <name type="common">Bagworm moth</name>
    <name type="synonym">Eumeta japonica</name>
    <dbReference type="NCBI Taxonomy" id="151549"/>
    <lineage>
        <taxon>Eukaryota</taxon>
        <taxon>Metazoa</taxon>
        <taxon>Ecdysozoa</taxon>
        <taxon>Arthropoda</taxon>
        <taxon>Hexapoda</taxon>
        <taxon>Insecta</taxon>
        <taxon>Pterygota</taxon>
        <taxon>Neoptera</taxon>
        <taxon>Endopterygota</taxon>
        <taxon>Lepidoptera</taxon>
        <taxon>Glossata</taxon>
        <taxon>Ditrysia</taxon>
        <taxon>Tineoidea</taxon>
        <taxon>Psychidae</taxon>
        <taxon>Oiketicinae</taxon>
        <taxon>Eumeta</taxon>
    </lineage>
</organism>
<evidence type="ECO:0000313" key="1">
    <source>
        <dbReference type="EMBL" id="GBP28641.1"/>
    </source>
</evidence>
<gene>
    <name evidence="1" type="ORF">EVAR_85840_1</name>
</gene>
<sequence length="107" mass="12367">MTRSSSALIVHLIPPSPPYPSRVRRKFVCARRVNRRFVACKGWLVCAFENGRFYEQVFKRLSVGHFATCHTTAPPLWGVPTRAWPLCRCCRFMFLHPVDRNTTRASS</sequence>
<dbReference type="EMBL" id="BGZK01000209">
    <property type="protein sequence ID" value="GBP28641.1"/>
    <property type="molecule type" value="Genomic_DNA"/>
</dbReference>
<dbReference type="Proteomes" id="UP000299102">
    <property type="component" value="Unassembled WGS sequence"/>
</dbReference>
<protein>
    <submittedName>
        <fullName evidence="1">Uncharacterized protein</fullName>
    </submittedName>
</protein>
<dbReference type="AlphaFoldDB" id="A0A4C1UQD6"/>
<name>A0A4C1UQD6_EUMVA</name>
<keyword evidence="2" id="KW-1185">Reference proteome</keyword>
<comment type="caution">
    <text evidence="1">The sequence shown here is derived from an EMBL/GenBank/DDBJ whole genome shotgun (WGS) entry which is preliminary data.</text>
</comment>